<evidence type="ECO:0000313" key="18">
    <source>
        <dbReference type="EMBL" id="ERT09765.1"/>
    </source>
</evidence>
<dbReference type="SMART" id="SM00387">
    <property type="entry name" value="HATPase_c"/>
    <property type="match status" value="1"/>
</dbReference>
<dbReference type="InterPro" id="IPR003661">
    <property type="entry name" value="HisK_dim/P_dom"/>
</dbReference>
<dbReference type="InterPro" id="IPR036890">
    <property type="entry name" value="HATPase_C_sf"/>
</dbReference>
<proteinExistence type="inferred from homology"/>
<dbReference type="Gene3D" id="3.30.565.10">
    <property type="entry name" value="Histidine kinase-like ATPase, C-terminal domain"/>
    <property type="match status" value="1"/>
</dbReference>
<dbReference type="InterPro" id="IPR050736">
    <property type="entry name" value="Sensor_HK_Regulatory"/>
</dbReference>
<evidence type="ECO:0000256" key="13">
    <source>
        <dbReference type="ARBA" id="ARBA00074306"/>
    </source>
</evidence>
<comment type="caution">
    <text evidence="18">The sequence shown here is derived from an EMBL/GenBank/DDBJ whole genome shotgun (WGS) entry which is preliminary data.</text>
</comment>
<evidence type="ECO:0000256" key="3">
    <source>
        <dbReference type="ARBA" id="ARBA00006402"/>
    </source>
</evidence>
<comment type="subcellular location">
    <subcellularLocation>
        <location evidence="2">Membrane</location>
    </subcellularLocation>
</comment>
<organism evidence="18 19">
    <name type="scientific">Lyngbya aestuarii BL J</name>
    <dbReference type="NCBI Taxonomy" id="1348334"/>
    <lineage>
        <taxon>Bacteria</taxon>
        <taxon>Bacillati</taxon>
        <taxon>Cyanobacteriota</taxon>
        <taxon>Cyanophyceae</taxon>
        <taxon>Oscillatoriophycideae</taxon>
        <taxon>Oscillatoriales</taxon>
        <taxon>Microcoleaceae</taxon>
        <taxon>Lyngbya</taxon>
    </lineage>
</organism>
<dbReference type="GO" id="GO:0016020">
    <property type="term" value="C:membrane"/>
    <property type="evidence" value="ECO:0007669"/>
    <property type="project" value="UniProtKB-SubCell"/>
</dbReference>
<keyword evidence="8" id="KW-0418">Kinase</keyword>
<dbReference type="InterPro" id="IPR013656">
    <property type="entry name" value="PAS_4"/>
</dbReference>
<dbReference type="InterPro" id="IPR003594">
    <property type="entry name" value="HATPase_dom"/>
</dbReference>
<feature type="transmembrane region" description="Helical" evidence="15">
    <location>
        <begin position="173"/>
        <end position="191"/>
    </location>
</feature>
<dbReference type="CDD" id="cd16922">
    <property type="entry name" value="HATPase_EvgS-ArcB-TorS-like"/>
    <property type="match status" value="1"/>
</dbReference>
<dbReference type="SUPFAM" id="SSF55874">
    <property type="entry name" value="ATPase domain of HSP90 chaperone/DNA topoisomerase II/histidine kinase"/>
    <property type="match status" value="1"/>
</dbReference>
<dbReference type="InterPro" id="IPR035965">
    <property type="entry name" value="PAS-like_dom_sf"/>
</dbReference>
<dbReference type="SUPFAM" id="SSF158472">
    <property type="entry name" value="HAMP domain-like"/>
    <property type="match status" value="1"/>
</dbReference>
<dbReference type="SMART" id="SM00388">
    <property type="entry name" value="HisKA"/>
    <property type="match status" value="1"/>
</dbReference>
<evidence type="ECO:0000256" key="5">
    <source>
        <dbReference type="ARBA" id="ARBA00022553"/>
    </source>
</evidence>
<dbReference type="GO" id="GO:0000155">
    <property type="term" value="F:phosphorelay sensor kinase activity"/>
    <property type="evidence" value="ECO:0007669"/>
    <property type="project" value="InterPro"/>
</dbReference>
<dbReference type="PATRIC" id="fig|1348334.3.peg.357"/>
<keyword evidence="12" id="KW-0131">Cell cycle</keyword>
<sequence length="670" mass="75198">MRLFGIRRVSLATKLTLAMTSLVIVAVVSVTWLSLRREQQTFRKELEQQARILLDALAVTTADSLYTLNADFMEEIMEQLGADQVLSAGRIYEKQGRIVADAYSDSVLVHRVKADPFGLMLVQSNQTIFRWEEDQLLAGKAVKVGRQRLGAVSVGLSTDPLEAKMAAVRNQGLIVALTAATAGTALALIMSRSITEPLKQMTSATQRLAKGDLTQKITLHTQDELELLAGSFNRMTDQLRELIESKEKLIQSLEHRAEALRQSEAKNRALLNAIPDLMFRFSREGIFLDFKASRNGDLLPSLSKHLNKTVYDLLPQHVAQQYTEYVLETLRTNEIQIFEYEWFIEGKRRHFEARIVVSGRDEVLAIVRDITDNKLAQIELQQAKEAAEAANQAKSEFLASMSHELRTPLNAIIGYSDLLREDAEDYGYTDFVPDLVQIKSSGLHLLSLIQDILDISKLESGEMNLYLEHFDIATLINEVQAIIQPLVNQNQNQFKLDCVQSIGSMYADRTKVKQALLNLLSNAAKFTKEGTVTLKVTRTLLTIQNGQTHSDKNSINHSHHSEKRLSEDWVIFSVEDTGIGMTPEQVEKIFDPFVQADNSTTKRYGGTGLGLSISQRFCEMMMGKITVESIIKVGSTFSIKLPAVVPEFFTKKEKKKLASHGVDQQKKQHS</sequence>
<dbReference type="SUPFAM" id="SSF55785">
    <property type="entry name" value="PYP-like sensor domain (PAS domain)"/>
    <property type="match status" value="1"/>
</dbReference>
<evidence type="ECO:0000256" key="1">
    <source>
        <dbReference type="ARBA" id="ARBA00000085"/>
    </source>
</evidence>
<dbReference type="Pfam" id="PF00672">
    <property type="entry name" value="HAMP"/>
    <property type="match status" value="1"/>
</dbReference>
<dbReference type="Pfam" id="PF08448">
    <property type="entry name" value="PAS_4"/>
    <property type="match status" value="1"/>
</dbReference>
<dbReference type="Gene3D" id="1.10.287.130">
    <property type="match status" value="1"/>
</dbReference>
<keyword evidence="10" id="KW-0902">Two-component regulatory system</keyword>
<evidence type="ECO:0000256" key="9">
    <source>
        <dbReference type="ARBA" id="ARBA00022840"/>
    </source>
</evidence>
<dbReference type="Proteomes" id="UP000017127">
    <property type="component" value="Unassembled WGS sequence"/>
</dbReference>
<dbReference type="SUPFAM" id="SSF47384">
    <property type="entry name" value="Homodimeric domain of signal transducing histidine kinase"/>
    <property type="match status" value="1"/>
</dbReference>
<feature type="coiled-coil region" evidence="14">
    <location>
        <begin position="232"/>
        <end position="263"/>
    </location>
</feature>
<evidence type="ECO:0000259" key="16">
    <source>
        <dbReference type="PROSITE" id="PS50109"/>
    </source>
</evidence>
<evidence type="ECO:0000313" key="19">
    <source>
        <dbReference type="Proteomes" id="UP000017127"/>
    </source>
</evidence>
<dbReference type="PRINTS" id="PR00344">
    <property type="entry name" value="BCTRLSENSOR"/>
</dbReference>
<dbReference type="Pfam" id="PF02518">
    <property type="entry name" value="HATPase_c"/>
    <property type="match status" value="1"/>
</dbReference>
<feature type="transmembrane region" description="Helical" evidence="15">
    <location>
        <begin position="15"/>
        <end position="35"/>
    </location>
</feature>
<evidence type="ECO:0000256" key="6">
    <source>
        <dbReference type="ARBA" id="ARBA00022679"/>
    </source>
</evidence>
<evidence type="ECO:0000256" key="12">
    <source>
        <dbReference type="ARBA" id="ARBA00023306"/>
    </source>
</evidence>
<keyword evidence="11 15" id="KW-0472">Membrane</keyword>
<evidence type="ECO:0000256" key="4">
    <source>
        <dbReference type="ARBA" id="ARBA00012438"/>
    </source>
</evidence>
<comment type="similarity">
    <text evidence="3">In the N-terminal section; belongs to the phytochrome family.</text>
</comment>
<dbReference type="InterPro" id="IPR036097">
    <property type="entry name" value="HisK_dim/P_sf"/>
</dbReference>
<dbReference type="EMBL" id="AUZM01000002">
    <property type="protein sequence ID" value="ERT09765.1"/>
    <property type="molecule type" value="Genomic_DNA"/>
</dbReference>
<dbReference type="Gene3D" id="3.30.450.20">
    <property type="entry name" value="PAS domain"/>
    <property type="match status" value="1"/>
</dbReference>
<keyword evidence="9" id="KW-0067">ATP-binding</keyword>
<dbReference type="CDD" id="cd06225">
    <property type="entry name" value="HAMP"/>
    <property type="match status" value="1"/>
</dbReference>
<evidence type="ECO:0000256" key="8">
    <source>
        <dbReference type="ARBA" id="ARBA00022777"/>
    </source>
</evidence>
<feature type="domain" description="HAMP" evidence="17">
    <location>
        <begin position="192"/>
        <end position="244"/>
    </location>
</feature>
<evidence type="ECO:0000256" key="11">
    <source>
        <dbReference type="ARBA" id="ARBA00023136"/>
    </source>
</evidence>
<comment type="catalytic activity">
    <reaction evidence="1">
        <text>ATP + protein L-histidine = ADP + protein N-phospho-L-histidine.</text>
        <dbReference type="EC" id="2.7.13.3"/>
    </reaction>
</comment>
<protein>
    <recommendedName>
        <fullName evidence="13">Circadian input-output histidine kinase CikA</fullName>
        <ecNumber evidence="4">2.7.13.3</ecNumber>
    </recommendedName>
</protein>
<dbReference type="SMART" id="SM00304">
    <property type="entry name" value="HAMP"/>
    <property type="match status" value="1"/>
</dbReference>
<dbReference type="FunFam" id="1.10.287.130:FF:000038">
    <property type="entry name" value="Sensory transduction histidine kinase"/>
    <property type="match status" value="1"/>
</dbReference>
<keyword evidence="15" id="KW-1133">Transmembrane helix</keyword>
<feature type="coiled-coil region" evidence="14">
    <location>
        <begin position="373"/>
        <end position="400"/>
    </location>
</feature>
<dbReference type="FunFam" id="3.30.565.10:FF:000010">
    <property type="entry name" value="Sensor histidine kinase RcsC"/>
    <property type="match status" value="1"/>
</dbReference>
<evidence type="ECO:0000256" key="7">
    <source>
        <dbReference type="ARBA" id="ARBA00022741"/>
    </source>
</evidence>
<dbReference type="InterPro" id="IPR005467">
    <property type="entry name" value="His_kinase_dom"/>
</dbReference>
<dbReference type="AlphaFoldDB" id="U7QRL2"/>
<dbReference type="PANTHER" id="PTHR43711">
    <property type="entry name" value="TWO-COMPONENT HISTIDINE KINASE"/>
    <property type="match status" value="1"/>
</dbReference>
<evidence type="ECO:0000256" key="14">
    <source>
        <dbReference type="SAM" id="Coils"/>
    </source>
</evidence>
<accession>U7QRL2</accession>
<dbReference type="Pfam" id="PF00512">
    <property type="entry name" value="HisKA"/>
    <property type="match status" value="1"/>
</dbReference>
<dbReference type="PROSITE" id="PS50109">
    <property type="entry name" value="HIS_KIN"/>
    <property type="match status" value="1"/>
</dbReference>
<dbReference type="PANTHER" id="PTHR43711:SF26">
    <property type="entry name" value="SENSOR HISTIDINE KINASE RCSC"/>
    <property type="match status" value="1"/>
</dbReference>
<evidence type="ECO:0000256" key="15">
    <source>
        <dbReference type="SAM" id="Phobius"/>
    </source>
</evidence>
<keyword evidence="19" id="KW-1185">Reference proteome</keyword>
<dbReference type="OrthoDB" id="510512at2"/>
<gene>
    <name evidence="18" type="ORF">M595_0361</name>
</gene>
<keyword evidence="6" id="KW-0808">Transferase</keyword>
<dbReference type="InterPro" id="IPR003660">
    <property type="entry name" value="HAMP_dom"/>
</dbReference>
<feature type="domain" description="Histidine kinase" evidence="16">
    <location>
        <begin position="400"/>
        <end position="645"/>
    </location>
</feature>
<dbReference type="GO" id="GO:0005524">
    <property type="term" value="F:ATP binding"/>
    <property type="evidence" value="ECO:0007669"/>
    <property type="project" value="UniProtKB-KW"/>
</dbReference>
<evidence type="ECO:0000256" key="2">
    <source>
        <dbReference type="ARBA" id="ARBA00004370"/>
    </source>
</evidence>
<evidence type="ECO:0000259" key="17">
    <source>
        <dbReference type="PROSITE" id="PS50885"/>
    </source>
</evidence>
<keyword evidence="7" id="KW-0547">Nucleotide-binding</keyword>
<dbReference type="PROSITE" id="PS50885">
    <property type="entry name" value="HAMP"/>
    <property type="match status" value="1"/>
</dbReference>
<keyword evidence="15" id="KW-0812">Transmembrane</keyword>
<dbReference type="EC" id="2.7.13.3" evidence="4"/>
<keyword evidence="14" id="KW-0175">Coiled coil</keyword>
<dbReference type="CDD" id="cd00082">
    <property type="entry name" value="HisKA"/>
    <property type="match status" value="1"/>
</dbReference>
<keyword evidence="5" id="KW-0597">Phosphoprotein</keyword>
<evidence type="ECO:0000256" key="10">
    <source>
        <dbReference type="ARBA" id="ARBA00023012"/>
    </source>
</evidence>
<name>U7QRL2_9CYAN</name>
<dbReference type="InterPro" id="IPR004358">
    <property type="entry name" value="Sig_transdc_His_kin-like_C"/>
</dbReference>
<dbReference type="Gene3D" id="6.10.340.10">
    <property type="match status" value="1"/>
</dbReference>
<reference evidence="18 19" key="1">
    <citation type="journal article" date="2013" name="Front. Microbiol.">
        <title>Comparative genomic analyses of the cyanobacterium, Lyngbya aestuarii BL J, a powerful hydrogen producer.</title>
        <authorList>
            <person name="Kothari A."/>
            <person name="Vaughn M."/>
            <person name="Garcia-Pichel F."/>
        </authorList>
    </citation>
    <scope>NUCLEOTIDE SEQUENCE [LARGE SCALE GENOMIC DNA]</scope>
    <source>
        <strain evidence="18 19">BL J</strain>
    </source>
</reference>